<gene>
    <name evidence="2" type="ORF">BSAL_02065</name>
</gene>
<dbReference type="SUPFAM" id="SSF56399">
    <property type="entry name" value="ADP-ribosylation"/>
    <property type="match status" value="1"/>
</dbReference>
<dbReference type="Pfam" id="PF00644">
    <property type="entry name" value="PARP"/>
    <property type="match status" value="1"/>
</dbReference>
<feature type="domain" description="PARP catalytic" evidence="1">
    <location>
        <begin position="132"/>
        <end position="213"/>
    </location>
</feature>
<accession>A0A0S4JKW7</accession>
<keyword evidence="3" id="KW-1185">Reference proteome</keyword>
<proteinExistence type="predicted"/>
<dbReference type="EMBL" id="CYKH01001754">
    <property type="protein sequence ID" value="CUG89635.1"/>
    <property type="molecule type" value="Genomic_DNA"/>
</dbReference>
<evidence type="ECO:0000313" key="2">
    <source>
        <dbReference type="EMBL" id="CUG89635.1"/>
    </source>
</evidence>
<evidence type="ECO:0000313" key="3">
    <source>
        <dbReference type="Proteomes" id="UP000051952"/>
    </source>
</evidence>
<dbReference type="AlphaFoldDB" id="A0A0S4JKW7"/>
<dbReference type="Proteomes" id="UP000051952">
    <property type="component" value="Unassembled WGS sequence"/>
</dbReference>
<dbReference type="Gene3D" id="3.90.228.10">
    <property type="match status" value="1"/>
</dbReference>
<organism evidence="2 3">
    <name type="scientific">Bodo saltans</name>
    <name type="common">Flagellated protozoan</name>
    <dbReference type="NCBI Taxonomy" id="75058"/>
    <lineage>
        <taxon>Eukaryota</taxon>
        <taxon>Discoba</taxon>
        <taxon>Euglenozoa</taxon>
        <taxon>Kinetoplastea</taxon>
        <taxon>Metakinetoplastina</taxon>
        <taxon>Eubodonida</taxon>
        <taxon>Bodonidae</taxon>
        <taxon>Bodo</taxon>
    </lineage>
</organism>
<name>A0A0S4JKW7_BODSA</name>
<dbReference type="InterPro" id="IPR012317">
    <property type="entry name" value="Poly(ADP-ribose)pol_cat_dom"/>
</dbReference>
<evidence type="ECO:0000259" key="1">
    <source>
        <dbReference type="Pfam" id="PF00644"/>
    </source>
</evidence>
<sequence length="310" mass="35213">MHLTALQRLFYNFFNLPHVSDTIPFLQWSQIPQQLHNASTPLCNELLLSEDITGIPDLWAFVKDVLRSPDFEKHYTISRAVLVKHTDEMAIQAFLYLHEQECKSNSFVYSNFLDSSNPDGVAAHAKFMSLCEKTTTGHLTMAWHGVDNTNDHVFHICRDGLRGTSDAYFGKGSYVTPEAAYAAKYSDYGDDDECAVILCVVSATQVYPVTVKEDYRTLDEEALVEENVRGFSKYFSRDREHPIALKPFSNAHFIPVKEYGNIHPRNRNLLGVEVHHQATSESDAEFHELVVASHHQILPIAIVYYLKTAT</sequence>
<reference evidence="3" key="1">
    <citation type="submission" date="2015-09" db="EMBL/GenBank/DDBJ databases">
        <authorList>
            <consortium name="Pathogen Informatics"/>
        </authorList>
    </citation>
    <scope>NUCLEOTIDE SEQUENCE [LARGE SCALE GENOMIC DNA]</scope>
    <source>
        <strain evidence="3">Lake Konstanz</strain>
    </source>
</reference>
<dbReference type="VEuPathDB" id="TriTrypDB:BSAL_02065"/>
<protein>
    <submittedName>
        <fullName evidence="2">Poly (ADP-ribose) polymerase, putative</fullName>
    </submittedName>
</protein>
<dbReference type="GO" id="GO:0003950">
    <property type="term" value="F:NAD+ poly-ADP-ribosyltransferase activity"/>
    <property type="evidence" value="ECO:0007669"/>
    <property type="project" value="InterPro"/>
</dbReference>